<dbReference type="GO" id="GO:0003677">
    <property type="term" value="F:DNA binding"/>
    <property type="evidence" value="ECO:0007669"/>
    <property type="project" value="TreeGrafter"/>
</dbReference>
<dbReference type="SUPFAM" id="SSF52425">
    <property type="entry name" value="Cryptochrome/photolyase, N-terminal domain"/>
    <property type="match status" value="1"/>
</dbReference>
<dbReference type="InterPro" id="IPR014729">
    <property type="entry name" value="Rossmann-like_a/b/a_fold"/>
</dbReference>
<dbReference type="Proteomes" id="UP000002014">
    <property type="component" value="Chromosome"/>
</dbReference>
<evidence type="ECO:0000256" key="5">
    <source>
        <dbReference type="SAM" id="MobiDB-lite"/>
    </source>
</evidence>
<feature type="binding site" evidence="3">
    <location>
        <position position="256"/>
    </location>
    <ligand>
        <name>FAD</name>
        <dbReference type="ChEBI" id="CHEBI:57692"/>
    </ligand>
</feature>
<evidence type="ECO:0000256" key="4">
    <source>
        <dbReference type="RuleBase" id="RU004182"/>
    </source>
</evidence>
<dbReference type="InterPro" id="IPR036134">
    <property type="entry name" value="Crypto/Photolyase_FAD-like_sf"/>
</dbReference>
<keyword evidence="7" id="KW-0456">Lyase</keyword>
<dbReference type="RefSeq" id="WP_012007154.1">
    <property type="nucleotide sequence ID" value="NC_009840.1"/>
</dbReference>
<proteinExistence type="inferred from homology"/>
<accession>A8G331</accession>
<dbReference type="OrthoDB" id="9772484at2"/>
<dbReference type="GO" id="GO:0071949">
    <property type="term" value="F:FAD binding"/>
    <property type="evidence" value="ECO:0007669"/>
    <property type="project" value="TreeGrafter"/>
</dbReference>
<feature type="domain" description="Photolyase/cryptochrome alpha/beta" evidence="6">
    <location>
        <begin position="3"/>
        <end position="132"/>
    </location>
</feature>
<dbReference type="PANTHER" id="PTHR11455:SF9">
    <property type="entry name" value="CRYPTOCHROME CIRCADIAN CLOCK 5 ISOFORM X1"/>
    <property type="match status" value="1"/>
</dbReference>
<dbReference type="EMBL" id="CP000825">
    <property type="protein sequence ID" value="ABV50012.1"/>
    <property type="molecule type" value="Genomic_DNA"/>
</dbReference>
<dbReference type="eggNOG" id="COG0415">
    <property type="taxonomic scope" value="Bacteria"/>
</dbReference>
<keyword evidence="1 3" id="KW-0285">Flavoprotein</keyword>
<dbReference type="GO" id="GO:0009416">
    <property type="term" value="P:response to light stimulus"/>
    <property type="evidence" value="ECO:0007669"/>
    <property type="project" value="TreeGrafter"/>
</dbReference>
<dbReference type="InterPro" id="IPR006050">
    <property type="entry name" value="DNA_photolyase_N"/>
</dbReference>
<comment type="cofactor">
    <cofactor evidence="3">
        <name>FAD</name>
        <dbReference type="ChEBI" id="CHEBI:57692"/>
    </cofactor>
    <text evidence="3">Binds 1 FAD per subunit.</text>
</comment>
<name>A8G331_PROM2</name>
<evidence type="ECO:0000256" key="1">
    <source>
        <dbReference type="ARBA" id="ARBA00022630"/>
    </source>
</evidence>
<dbReference type="InterPro" id="IPR002081">
    <property type="entry name" value="Cryptochrome/DNA_photolyase_1"/>
</dbReference>
<feature type="region of interest" description="Disordered" evidence="5">
    <location>
        <begin position="471"/>
        <end position="497"/>
    </location>
</feature>
<dbReference type="PROSITE" id="PS51645">
    <property type="entry name" value="PHR_CRY_ALPHA_BETA"/>
    <property type="match status" value="1"/>
</dbReference>
<dbReference type="STRING" id="93060.P9215_03961"/>
<dbReference type="PRINTS" id="PR00147">
    <property type="entry name" value="DNAPHOTLYASE"/>
</dbReference>
<feature type="binding site" evidence="3">
    <location>
        <position position="210"/>
    </location>
    <ligand>
        <name>FAD</name>
        <dbReference type="ChEBI" id="CHEBI:57692"/>
    </ligand>
</feature>
<dbReference type="HOGENOM" id="CLU_010348_7_1_3"/>
<evidence type="ECO:0000313" key="8">
    <source>
        <dbReference type="Proteomes" id="UP000002014"/>
    </source>
</evidence>
<feature type="compositionally biased region" description="Basic residues" evidence="5">
    <location>
        <begin position="471"/>
        <end position="485"/>
    </location>
</feature>
<evidence type="ECO:0000256" key="3">
    <source>
        <dbReference type="PIRSR" id="PIRSR602081-1"/>
    </source>
</evidence>
<dbReference type="GO" id="GO:0003904">
    <property type="term" value="F:deoxyribodipyrimidine photo-lyase activity"/>
    <property type="evidence" value="ECO:0007669"/>
    <property type="project" value="TreeGrafter"/>
</dbReference>
<gene>
    <name evidence="7" type="ordered locus">P9215_03961</name>
</gene>
<keyword evidence="4" id="KW-0157">Chromophore</keyword>
<comment type="similarity">
    <text evidence="4">Belongs to the DNA photolyase family.</text>
</comment>
<sequence>MKDINILWFKKDLRIDENEALYESLKDNDILPIYIFEIEVWNQKTHSRRQWQFCKESVLDLRNSLKEIGQPLIIRTGNVINIFEEISSKFNVVGIYSHQETGDWVTYKRDKEVKLWAANKKIIWREFLQFSVFRGNINRDDWSKKWKKNTERELIKRPLRISPIDFDIGEIPDEKIFSFKKDECKGSLKGGRKKGIERMQYFFNEKLNSYSKNISSPEKSFDSCSRLSPYISWGCISLKEIFYKANLNKNNNSIMFKSRLTWHCHFIQKLESEPELEFCDFHPYFKNSRTKNTELLLLWSQGNTGYPFIDACMRSLNFNGWINFRMRAMLMSFASYNLWLPWQDSGSELANKFVDYEPGIHWNQCQMQSGTTSINTNRIYNPIKQGKDHDPEGEFIRKWVPELKNVAIDFIHEPWILSKFNCDEYAKLEYIKPIVDISKTSREARKKIQEITQKKGYWDISKKIYLKHGSRKKTALNKKPKKNNNKKQIQHELNLGI</sequence>
<dbReference type="InterPro" id="IPR005101">
    <property type="entry name" value="Cryptochr/Photolyase_FAD-bd"/>
</dbReference>
<dbReference type="Gene3D" id="3.40.50.620">
    <property type="entry name" value="HUPs"/>
    <property type="match status" value="1"/>
</dbReference>
<dbReference type="InterPro" id="IPR036155">
    <property type="entry name" value="Crypto/Photolyase_N_sf"/>
</dbReference>
<evidence type="ECO:0000259" key="6">
    <source>
        <dbReference type="PROSITE" id="PS51645"/>
    </source>
</evidence>
<dbReference type="Pfam" id="PF00875">
    <property type="entry name" value="DNA_photolyase"/>
    <property type="match status" value="1"/>
</dbReference>
<evidence type="ECO:0000256" key="2">
    <source>
        <dbReference type="ARBA" id="ARBA00022827"/>
    </source>
</evidence>
<dbReference type="Gene3D" id="1.25.40.80">
    <property type="match status" value="1"/>
</dbReference>
<dbReference type="AlphaFoldDB" id="A8G331"/>
<evidence type="ECO:0000313" key="7">
    <source>
        <dbReference type="EMBL" id="ABV50012.1"/>
    </source>
</evidence>
<dbReference type="Gene3D" id="1.10.579.10">
    <property type="entry name" value="DNA Cyclobutane Dipyrimidine Photolyase, subunit A, domain 3"/>
    <property type="match status" value="1"/>
</dbReference>
<keyword evidence="2 3" id="KW-0274">FAD</keyword>
<organism evidence="7 8">
    <name type="scientific">Prochlorococcus marinus (strain MIT 9215)</name>
    <dbReference type="NCBI Taxonomy" id="93060"/>
    <lineage>
        <taxon>Bacteria</taxon>
        <taxon>Bacillati</taxon>
        <taxon>Cyanobacteriota</taxon>
        <taxon>Cyanophyceae</taxon>
        <taxon>Synechococcales</taxon>
        <taxon>Prochlorococcaceae</taxon>
        <taxon>Prochlorococcus</taxon>
    </lineage>
</organism>
<dbReference type="SUPFAM" id="SSF48173">
    <property type="entry name" value="Cryptochrome/photolyase FAD-binding domain"/>
    <property type="match status" value="1"/>
</dbReference>
<dbReference type="KEGG" id="pmh:P9215_03961"/>
<protein>
    <submittedName>
        <fullName evidence="7">Deoxyribodipyrimidine photolyase</fullName>
    </submittedName>
</protein>
<dbReference type="PANTHER" id="PTHR11455">
    <property type="entry name" value="CRYPTOCHROME"/>
    <property type="match status" value="1"/>
</dbReference>
<reference evidence="7 8" key="1">
    <citation type="journal article" date="2007" name="PLoS Genet.">
        <title>Patterns and implications of gene gain and loss in the evolution of Prochlorococcus.</title>
        <authorList>
            <person name="Kettler G.C."/>
            <person name="Martiny A.C."/>
            <person name="Huang K."/>
            <person name="Zucker J."/>
            <person name="Coleman M.L."/>
            <person name="Rodrigue S."/>
            <person name="Chen F."/>
            <person name="Lapidus A."/>
            <person name="Ferriera S."/>
            <person name="Johnson J."/>
            <person name="Steglich C."/>
            <person name="Church G.M."/>
            <person name="Richardson P."/>
            <person name="Chisholm S.W."/>
        </authorList>
    </citation>
    <scope>NUCLEOTIDE SEQUENCE [LARGE SCALE GENOMIC DNA]</scope>
    <source>
        <strain evidence="7 8">MIT 9215</strain>
    </source>
</reference>
<dbReference type="Pfam" id="PF03441">
    <property type="entry name" value="FAD_binding_7"/>
    <property type="match status" value="1"/>
</dbReference>